<keyword evidence="1" id="KW-0963">Cytoplasm</keyword>
<dbReference type="EMBL" id="JARO02008059">
    <property type="protein sequence ID" value="KPP63224.1"/>
    <property type="molecule type" value="Genomic_DNA"/>
</dbReference>
<gene>
    <name evidence="4" type="ORF">Z043_118534</name>
</gene>
<feature type="non-terminal residue" evidence="4">
    <location>
        <position position="1"/>
    </location>
</feature>
<comment type="caution">
    <text evidence="4">The sequence shown here is derived from an EMBL/GenBank/DDBJ whole genome shotgun (WGS) entry which is preliminary data.</text>
</comment>
<dbReference type="AlphaFoldDB" id="A0A0P7UU89"/>
<dbReference type="GO" id="GO:0003743">
    <property type="term" value="F:translation initiation factor activity"/>
    <property type="evidence" value="ECO:0007669"/>
    <property type="project" value="UniProtKB-KW"/>
</dbReference>
<sequence>LHSSLSSRGPGSSTGLCLLQPPQGARTHHHTLLLPATSLVPLCPCPCSHVPQCDPDCYVTTAVITSKDLWKSRQVVKDLVKVIQQVLVNDFFLVACIDEFLENAPLIIFETFSQMHQFISIRYSPLPVQAIEKPTPFEWVTVPKLTGPAKSISVAGIARLRHRR</sequence>
<evidence type="ECO:0000313" key="4">
    <source>
        <dbReference type="EMBL" id="KPP63224.1"/>
    </source>
</evidence>
<reference evidence="4 5" key="1">
    <citation type="submission" date="2015-08" db="EMBL/GenBank/DDBJ databases">
        <title>The genome of the Asian arowana (Scleropages formosus).</title>
        <authorList>
            <person name="Tan M.H."/>
            <person name="Gan H.M."/>
            <person name="Croft L.J."/>
            <person name="Austin C.M."/>
        </authorList>
    </citation>
    <scope>NUCLEOTIDE SEQUENCE [LARGE SCALE GENOMIC DNA]</scope>
    <source>
        <strain evidence="4">Aro1</strain>
    </source>
</reference>
<keyword evidence="3" id="KW-0648">Protein biosynthesis</keyword>
<dbReference type="InterPro" id="IPR016650">
    <property type="entry name" value="eIF3e"/>
</dbReference>
<evidence type="ECO:0000256" key="3">
    <source>
        <dbReference type="ARBA" id="ARBA00022917"/>
    </source>
</evidence>
<dbReference type="Proteomes" id="UP000034805">
    <property type="component" value="Unassembled WGS sequence"/>
</dbReference>
<protein>
    <submittedName>
        <fullName evidence="4">Uncharacterized protein</fullName>
    </submittedName>
</protein>
<organism evidence="4 5">
    <name type="scientific">Scleropages formosus</name>
    <name type="common">Asian bonytongue</name>
    <name type="synonym">Osteoglossum formosum</name>
    <dbReference type="NCBI Taxonomy" id="113540"/>
    <lineage>
        <taxon>Eukaryota</taxon>
        <taxon>Metazoa</taxon>
        <taxon>Chordata</taxon>
        <taxon>Craniata</taxon>
        <taxon>Vertebrata</taxon>
        <taxon>Euteleostomi</taxon>
        <taxon>Actinopterygii</taxon>
        <taxon>Neopterygii</taxon>
        <taxon>Teleostei</taxon>
        <taxon>Osteoglossocephala</taxon>
        <taxon>Osteoglossomorpha</taxon>
        <taxon>Osteoglossiformes</taxon>
        <taxon>Osteoglossidae</taxon>
        <taxon>Scleropages</taxon>
    </lineage>
</organism>
<name>A0A0P7UU89_SCLFO</name>
<proteinExistence type="predicted"/>
<keyword evidence="2" id="KW-0396">Initiation factor</keyword>
<accession>A0A0P7UU89</accession>
<dbReference type="GO" id="GO:0005852">
    <property type="term" value="C:eukaryotic translation initiation factor 3 complex"/>
    <property type="evidence" value="ECO:0007669"/>
    <property type="project" value="InterPro"/>
</dbReference>
<evidence type="ECO:0000256" key="1">
    <source>
        <dbReference type="ARBA" id="ARBA00022490"/>
    </source>
</evidence>
<evidence type="ECO:0000313" key="5">
    <source>
        <dbReference type="Proteomes" id="UP000034805"/>
    </source>
</evidence>
<dbReference type="PANTHER" id="PTHR10317">
    <property type="entry name" value="EUKARYOTIC TRANSLATION INITIATION FACTOR 3 SUBUNIT E"/>
    <property type="match status" value="1"/>
</dbReference>
<evidence type="ECO:0000256" key="2">
    <source>
        <dbReference type="ARBA" id="ARBA00022540"/>
    </source>
</evidence>